<keyword evidence="5" id="KW-1185">Reference proteome</keyword>
<name>A0ABW6SC38_9NOCA</name>
<dbReference type="InterPro" id="IPR045336">
    <property type="entry name" value="MmgE_PrpD_N"/>
</dbReference>
<evidence type="ECO:0000259" key="2">
    <source>
        <dbReference type="Pfam" id="PF03972"/>
    </source>
</evidence>
<comment type="similarity">
    <text evidence="1">Belongs to the PrpD family.</text>
</comment>
<evidence type="ECO:0000313" key="4">
    <source>
        <dbReference type="EMBL" id="MFF3573877.1"/>
    </source>
</evidence>
<proteinExistence type="inferred from homology"/>
<dbReference type="Pfam" id="PF19305">
    <property type="entry name" value="MmgE_PrpD_C"/>
    <property type="match status" value="1"/>
</dbReference>
<dbReference type="Proteomes" id="UP001601992">
    <property type="component" value="Unassembled WGS sequence"/>
</dbReference>
<feature type="domain" description="MmgE/PrpD C-terminal" evidence="3">
    <location>
        <begin position="275"/>
        <end position="439"/>
    </location>
</feature>
<organism evidence="4 5">
    <name type="scientific">Nocardia jiangxiensis</name>
    <dbReference type="NCBI Taxonomy" id="282685"/>
    <lineage>
        <taxon>Bacteria</taxon>
        <taxon>Bacillati</taxon>
        <taxon>Actinomycetota</taxon>
        <taxon>Actinomycetes</taxon>
        <taxon>Mycobacteriales</taxon>
        <taxon>Nocardiaceae</taxon>
        <taxon>Nocardia</taxon>
    </lineage>
</organism>
<sequence length="452" mass="47689">MEPGKPTVSERLAGWAIGLEFDDLPRDVVDRAKWLLLDNLGVQLLGSTLPNVQPERALVESMHTAPECTVVKGVKASAPCAAYVNGSFGHGSEFDDSHMLAWHAASALVPAALAVGEQSHHSGREVIAALVAGHEVMSRLGAVTTGAMLKTGWHGPKVLGGFGAATITAKLLGLTADQLVNAYGITASDSSGLMEYDQSGGEVKRLHAGSAARSGVESALLASHGLTGPRTVFEGPRGIFKIFGDNDSAALVDGDPQRYHILDTIFRLHPGVATVLPALDALVRLQQELDFDWHDIREIQVGMDGFAVGHGGYITRPTDAVSAHFSLAFALGLRLVTGKSEPLDYLDPARWSDPDISRVAELVRAEPITLPEGAPLLSAEVTVHLGSGESHSATEYGFRGHTSNPASLADVRAKFKSNALAAVSEETAEAIIWAVDSLDSVDDIAELTALLQ</sequence>
<dbReference type="InterPro" id="IPR042188">
    <property type="entry name" value="MmgE/PrpD_sf_2"/>
</dbReference>
<dbReference type="EMBL" id="JBIAQY010000022">
    <property type="protein sequence ID" value="MFF3573877.1"/>
    <property type="molecule type" value="Genomic_DNA"/>
</dbReference>
<dbReference type="InterPro" id="IPR036148">
    <property type="entry name" value="MmgE/PrpD_sf"/>
</dbReference>
<dbReference type="PANTHER" id="PTHR16943:SF8">
    <property type="entry name" value="2-METHYLCITRATE DEHYDRATASE"/>
    <property type="match status" value="1"/>
</dbReference>
<evidence type="ECO:0000313" key="5">
    <source>
        <dbReference type="Proteomes" id="UP001601992"/>
    </source>
</evidence>
<dbReference type="Pfam" id="PF03972">
    <property type="entry name" value="MmgE_PrpD_N"/>
    <property type="match status" value="1"/>
</dbReference>
<dbReference type="InterPro" id="IPR005656">
    <property type="entry name" value="MmgE_PrpD"/>
</dbReference>
<protein>
    <submittedName>
        <fullName evidence="4">MmgE/PrpD family protein</fullName>
    </submittedName>
</protein>
<dbReference type="Gene3D" id="1.10.4100.10">
    <property type="entry name" value="2-methylcitrate dehydratase PrpD"/>
    <property type="match status" value="1"/>
</dbReference>
<evidence type="ECO:0000259" key="3">
    <source>
        <dbReference type="Pfam" id="PF19305"/>
    </source>
</evidence>
<feature type="domain" description="MmgE/PrpD N-terminal" evidence="2">
    <location>
        <begin position="10"/>
        <end position="247"/>
    </location>
</feature>
<evidence type="ECO:0000256" key="1">
    <source>
        <dbReference type="ARBA" id="ARBA00006174"/>
    </source>
</evidence>
<dbReference type="InterPro" id="IPR045337">
    <property type="entry name" value="MmgE_PrpD_C"/>
</dbReference>
<dbReference type="SUPFAM" id="SSF103378">
    <property type="entry name" value="2-methylcitrate dehydratase PrpD"/>
    <property type="match status" value="1"/>
</dbReference>
<reference evidence="4 5" key="1">
    <citation type="submission" date="2024-10" db="EMBL/GenBank/DDBJ databases">
        <title>The Natural Products Discovery Center: Release of the First 8490 Sequenced Strains for Exploring Actinobacteria Biosynthetic Diversity.</title>
        <authorList>
            <person name="Kalkreuter E."/>
            <person name="Kautsar S.A."/>
            <person name="Yang D."/>
            <person name="Bader C.D."/>
            <person name="Teijaro C.N."/>
            <person name="Fluegel L."/>
            <person name="Davis C.M."/>
            <person name="Simpson J.R."/>
            <person name="Lauterbach L."/>
            <person name="Steele A.D."/>
            <person name="Gui C."/>
            <person name="Meng S."/>
            <person name="Li G."/>
            <person name="Viehrig K."/>
            <person name="Ye F."/>
            <person name="Su P."/>
            <person name="Kiefer A.F."/>
            <person name="Nichols A."/>
            <person name="Cepeda A.J."/>
            <person name="Yan W."/>
            <person name="Fan B."/>
            <person name="Jiang Y."/>
            <person name="Adhikari A."/>
            <person name="Zheng C.-J."/>
            <person name="Schuster L."/>
            <person name="Cowan T.M."/>
            <person name="Smanski M.J."/>
            <person name="Chevrette M.G."/>
            <person name="De Carvalho L.P.S."/>
            <person name="Shen B."/>
        </authorList>
    </citation>
    <scope>NUCLEOTIDE SEQUENCE [LARGE SCALE GENOMIC DNA]</scope>
    <source>
        <strain evidence="4 5">NPDC002593</strain>
    </source>
</reference>
<dbReference type="PANTHER" id="PTHR16943">
    <property type="entry name" value="2-METHYLCITRATE DEHYDRATASE-RELATED"/>
    <property type="match status" value="1"/>
</dbReference>
<dbReference type="InterPro" id="IPR042183">
    <property type="entry name" value="MmgE/PrpD_sf_1"/>
</dbReference>
<dbReference type="Gene3D" id="3.30.1330.120">
    <property type="entry name" value="2-methylcitrate dehydratase PrpD"/>
    <property type="match status" value="1"/>
</dbReference>
<gene>
    <name evidence="4" type="ORF">ACFYXQ_39625</name>
</gene>
<comment type="caution">
    <text evidence="4">The sequence shown here is derived from an EMBL/GenBank/DDBJ whole genome shotgun (WGS) entry which is preliminary data.</text>
</comment>
<accession>A0ABW6SC38</accession>
<dbReference type="RefSeq" id="WP_051194310.1">
    <property type="nucleotide sequence ID" value="NZ_JBIAQY010000022.1"/>
</dbReference>